<dbReference type="EMBL" id="CM023474">
    <property type="protein sequence ID" value="KAH7949055.1"/>
    <property type="molecule type" value="Genomic_DNA"/>
</dbReference>
<name>A0ACB8CPV1_DERSI</name>
<keyword evidence="2" id="KW-1185">Reference proteome</keyword>
<evidence type="ECO:0000313" key="1">
    <source>
        <dbReference type="EMBL" id="KAH7949055.1"/>
    </source>
</evidence>
<proteinExistence type="predicted"/>
<sequence>METIADAPAIFAVDVKLPPFLTADSELWFLQVESQFAARRITTDRTKYHHVVGSLEPTTASEVRDLLVAPPEVNAYTTLKQLLIIRLTP</sequence>
<evidence type="ECO:0000313" key="2">
    <source>
        <dbReference type="Proteomes" id="UP000821865"/>
    </source>
</evidence>
<comment type="caution">
    <text evidence="1">The sequence shown here is derived from an EMBL/GenBank/DDBJ whole genome shotgun (WGS) entry which is preliminary data.</text>
</comment>
<gene>
    <name evidence="1" type="ORF">HPB49_004539</name>
</gene>
<organism evidence="1 2">
    <name type="scientific">Dermacentor silvarum</name>
    <name type="common">Tick</name>
    <dbReference type="NCBI Taxonomy" id="543639"/>
    <lineage>
        <taxon>Eukaryota</taxon>
        <taxon>Metazoa</taxon>
        <taxon>Ecdysozoa</taxon>
        <taxon>Arthropoda</taxon>
        <taxon>Chelicerata</taxon>
        <taxon>Arachnida</taxon>
        <taxon>Acari</taxon>
        <taxon>Parasitiformes</taxon>
        <taxon>Ixodida</taxon>
        <taxon>Ixodoidea</taxon>
        <taxon>Ixodidae</taxon>
        <taxon>Rhipicephalinae</taxon>
        <taxon>Dermacentor</taxon>
    </lineage>
</organism>
<reference evidence="1" key="1">
    <citation type="submission" date="2020-05" db="EMBL/GenBank/DDBJ databases">
        <title>Large-scale comparative analyses of tick genomes elucidate their genetic diversity and vector capacities.</title>
        <authorList>
            <person name="Jia N."/>
            <person name="Wang J."/>
            <person name="Shi W."/>
            <person name="Du L."/>
            <person name="Sun Y."/>
            <person name="Zhan W."/>
            <person name="Jiang J."/>
            <person name="Wang Q."/>
            <person name="Zhang B."/>
            <person name="Ji P."/>
            <person name="Sakyi L.B."/>
            <person name="Cui X."/>
            <person name="Yuan T."/>
            <person name="Jiang B."/>
            <person name="Yang W."/>
            <person name="Lam T.T.-Y."/>
            <person name="Chang Q."/>
            <person name="Ding S."/>
            <person name="Wang X."/>
            <person name="Zhu J."/>
            <person name="Ruan X."/>
            <person name="Zhao L."/>
            <person name="Wei J."/>
            <person name="Que T."/>
            <person name="Du C."/>
            <person name="Cheng J."/>
            <person name="Dai P."/>
            <person name="Han X."/>
            <person name="Huang E."/>
            <person name="Gao Y."/>
            <person name="Liu J."/>
            <person name="Shao H."/>
            <person name="Ye R."/>
            <person name="Li L."/>
            <person name="Wei W."/>
            <person name="Wang X."/>
            <person name="Wang C."/>
            <person name="Yang T."/>
            <person name="Huo Q."/>
            <person name="Li W."/>
            <person name="Guo W."/>
            <person name="Chen H."/>
            <person name="Zhou L."/>
            <person name="Ni X."/>
            <person name="Tian J."/>
            <person name="Zhou Y."/>
            <person name="Sheng Y."/>
            <person name="Liu T."/>
            <person name="Pan Y."/>
            <person name="Xia L."/>
            <person name="Li J."/>
            <person name="Zhao F."/>
            <person name="Cao W."/>
        </authorList>
    </citation>
    <scope>NUCLEOTIDE SEQUENCE</scope>
    <source>
        <strain evidence="1">Dsil-2018</strain>
    </source>
</reference>
<dbReference type="Proteomes" id="UP000821865">
    <property type="component" value="Chromosome 5"/>
</dbReference>
<accession>A0ACB8CPV1</accession>
<protein>
    <submittedName>
        <fullName evidence="1">Uncharacterized protein</fullName>
    </submittedName>
</protein>